<evidence type="ECO:0000313" key="9">
    <source>
        <dbReference type="EMBL" id="HJC70180.1"/>
    </source>
</evidence>
<dbReference type="GO" id="GO:0042545">
    <property type="term" value="P:cell wall modification"/>
    <property type="evidence" value="ECO:0007669"/>
    <property type="project" value="InterPro"/>
</dbReference>
<feature type="domain" description="Pectate lyase" evidence="8">
    <location>
        <begin position="81"/>
        <end position="296"/>
    </location>
</feature>
<dbReference type="GO" id="GO:0030599">
    <property type="term" value="F:pectinesterase activity"/>
    <property type="evidence" value="ECO:0007669"/>
    <property type="project" value="InterPro"/>
</dbReference>
<evidence type="ECO:0000256" key="3">
    <source>
        <dbReference type="ARBA" id="ARBA00023085"/>
    </source>
</evidence>
<dbReference type="EMBL" id="DWWC01000226">
    <property type="protein sequence ID" value="HJC70180.1"/>
    <property type="molecule type" value="Genomic_DNA"/>
</dbReference>
<dbReference type="InterPro" id="IPR012334">
    <property type="entry name" value="Pectin_lyas_fold"/>
</dbReference>
<feature type="signal peptide" evidence="7">
    <location>
        <begin position="1"/>
        <end position="29"/>
    </location>
</feature>
<dbReference type="GO" id="GO:0005576">
    <property type="term" value="C:extracellular region"/>
    <property type="evidence" value="ECO:0007669"/>
    <property type="project" value="UniProtKB-SubCell"/>
</dbReference>
<dbReference type="PROSITE" id="PS51318">
    <property type="entry name" value="TAT"/>
    <property type="match status" value="1"/>
</dbReference>
<evidence type="ECO:0000259" key="8">
    <source>
        <dbReference type="SMART" id="SM00656"/>
    </source>
</evidence>
<dbReference type="Gene3D" id="2.160.20.10">
    <property type="entry name" value="Single-stranded right-handed beta-helix, Pectin lyase-like"/>
    <property type="match status" value="2"/>
</dbReference>
<comment type="similarity">
    <text evidence="5">Belongs to the polysaccharide lyase 1 family.</text>
</comment>
<keyword evidence="3" id="KW-0063">Aspartyl esterase</keyword>
<evidence type="ECO:0000256" key="5">
    <source>
        <dbReference type="RuleBase" id="RU361173"/>
    </source>
</evidence>
<protein>
    <submittedName>
        <fullName evidence="9">Right-handed parallel beta-helix repeat-containing protein</fullName>
    </submittedName>
</protein>
<dbReference type="Proteomes" id="UP000823854">
    <property type="component" value="Unassembled WGS sequence"/>
</dbReference>
<dbReference type="InterPro" id="IPR006311">
    <property type="entry name" value="TAT_signal"/>
</dbReference>
<keyword evidence="4 5" id="KW-0456">Lyase</keyword>
<sequence length="679" mass="72313">MTHLSRRQFTAALGVAAAVTTAGAGAAYAAPPARRGGDELLRRMRVPDGRSTADGPVWSPTPTGFAGVPTAEAPSGAIGGLGGEVVVVRDGSALAEAVLREGPTIVLVEGTLTIDPFGTNLRVSSDTSILGVGRGAEIVGGGFHLDQVANVVIRNLTFRDSYVPGDWDGKSDDNDNDGIRVDTSRHVWIDHCEFARLGDGLVDVRKNATAVTISWCIFRDHNKAVGVGWTEDVLTEITLHHNWSSNTYQRNASIDNVAAGHVYSCLFQGQAQYGTMSRGAAQLVVESCIYEDGEDAIVAKDPDSRVHSRGNRFTSIRGRKDDTGPTFEPSDRYAYTAEPLDDLAEIVTRHAGPHVRRERTGRRIRVALDGSGDVASIGAAVGAAWRAEHPVEIVVAPGTYREIVRVLPGTPAGLVLRGETGDAADVVLTYDLAAGTEKFYGGDFGHTGAVTLAVLADDVTVRDLTIENAYDEETHGRSQAQALRTTGDRITLEGVRLLGHQDTFLAETPGRGAASRVYVRDSYVEGDVDFVYGSATLVLEGTEIRSLGRGEEGAGGYVFAPNTEAGIRGILATDCTFTSDAADGSVFLGRPWHPSSNPDVAPSAVVRDSHLGAHIGTPAWSDMGGWPWEEDFLREHANTGPGAAPGDDVVGRPQLTAEEAAEHTRENYLRGEDDWTPWT</sequence>
<dbReference type="InterPro" id="IPR006626">
    <property type="entry name" value="PbH1"/>
</dbReference>
<dbReference type="GO" id="GO:0000272">
    <property type="term" value="P:polysaccharide catabolic process"/>
    <property type="evidence" value="ECO:0007669"/>
    <property type="project" value="UniProtKB-KW"/>
</dbReference>
<evidence type="ECO:0000256" key="2">
    <source>
        <dbReference type="ARBA" id="ARBA00022801"/>
    </source>
</evidence>
<feature type="region of interest" description="Disordered" evidence="6">
    <location>
        <begin position="308"/>
        <end position="327"/>
    </location>
</feature>
<keyword evidence="5" id="KW-0119">Carbohydrate metabolism</keyword>
<gene>
    <name evidence="9" type="ORF">H9932_11000</name>
</gene>
<evidence type="ECO:0000313" key="10">
    <source>
        <dbReference type="Proteomes" id="UP000823854"/>
    </source>
</evidence>
<feature type="region of interest" description="Disordered" evidence="6">
    <location>
        <begin position="659"/>
        <end position="679"/>
    </location>
</feature>
<comment type="similarity">
    <text evidence="1">Belongs to the pectinesterase family.</text>
</comment>
<keyword evidence="2" id="KW-0378">Hydrolase</keyword>
<dbReference type="Pfam" id="PF01095">
    <property type="entry name" value="Pectinesterase"/>
    <property type="match status" value="1"/>
</dbReference>
<dbReference type="InterPro" id="IPR011050">
    <property type="entry name" value="Pectin_lyase_fold/virulence"/>
</dbReference>
<evidence type="ECO:0000256" key="1">
    <source>
        <dbReference type="ARBA" id="ARBA00008891"/>
    </source>
</evidence>
<dbReference type="SMART" id="SM00656">
    <property type="entry name" value="Amb_all"/>
    <property type="match status" value="1"/>
</dbReference>
<dbReference type="InterPro" id="IPR002022">
    <property type="entry name" value="Pec_lyase"/>
</dbReference>
<dbReference type="Pfam" id="PF00544">
    <property type="entry name" value="Pectate_lyase_4"/>
    <property type="match status" value="1"/>
</dbReference>
<proteinExistence type="inferred from homology"/>
<reference evidence="9" key="2">
    <citation type="submission" date="2021-04" db="EMBL/GenBank/DDBJ databases">
        <authorList>
            <person name="Gilroy R."/>
        </authorList>
    </citation>
    <scope>NUCLEOTIDE SEQUENCE</scope>
    <source>
        <strain evidence="9">CHK130-7132</strain>
    </source>
</reference>
<accession>A0A9D2TH76</accession>
<keyword evidence="5" id="KW-0964">Secreted</keyword>
<dbReference type="PANTHER" id="PTHR31321">
    <property type="entry name" value="ACYL-COA THIOESTER HYDROLASE YBHC-RELATED"/>
    <property type="match status" value="1"/>
</dbReference>
<comment type="caution">
    <text evidence="9">The sequence shown here is derived from an EMBL/GenBank/DDBJ whole genome shotgun (WGS) entry which is preliminary data.</text>
</comment>
<evidence type="ECO:0000256" key="7">
    <source>
        <dbReference type="SAM" id="SignalP"/>
    </source>
</evidence>
<dbReference type="GO" id="GO:0009279">
    <property type="term" value="C:cell outer membrane"/>
    <property type="evidence" value="ECO:0007669"/>
    <property type="project" value="TreeGrafter"/>
</dbReference>
<dbReference type="PANTHER" id="PTHR31321:SF57">
    <property type="entry name" value="PECTINESTERASE 53-RELATED"/>
    <property type="match status" value="1"/>
</dbReference>
<feature type="chain" id="PRO_5038910916" evidence="7">
    <location>
        <begin position="30"/>
        <end position="679"/>
    </location>
</feature>
<evidence type="ECO:0000256" key="4">
    <source>
        <dbReference type="ARBA" id="ARBA00023239"/>
    </source>
</evidence>
<comment type="subcellular location">
    <subcellularLocation>
        <location evidence="5">Secreted</location>
    </subcellularLocation>
</comment>
<dbReference type="GO" id="GO:0016829">
    <property type="term" value="F:lyase activity"/>
    <property type="evidence" value="ECO:0007669"/>
    <property type="project" value="UniProtKB-KW"/>
</dbReference>
<reference evidence="9" key="1">
    <citation type="journal article" date="2021" name="PeerJ">
        <title>Extensive microbial diversity within the chicken gut microbiome revealed by metagenomics and culture.</title>
        <authorList>
            <person name="Gilroy R."/>
            <person name="Ravi A."/>
            <person name="Getino M."/>
            <person name="Pursley I."/>
            <person name="Horton D.L."/>
            <person name="Alikhan N.F."/>
            <person name="Baker D."/>
            <person name="Gharbi K."/>
            <person name="Hall N."/>
            <person name="Watson M."/>
            <person name="Adriaenssens E.M."/>
            <person name="Foster-Nyarko E."/>
            <person name="Jarju S."/>
            <person name="Secka A."/>
            <person name="Antonio M."/>
            <person name="Oren A."/>
            <person name="Chaudhuri R.R."/>
            <person name="La Ragione R."/>
            <person name="Hildebrand F."/>
            <person name="Pallen M.J."/>
        </authorList>
    </citation>
    <scope>NUCLEOTIDE SEQUENCE</scope>
    <source>
        <strain evidence="9">CHK130-7132</strain>
    </source>
</reference>
<organism evidence="9 10">
    <name type="scientific">Candidatus Brachybacterium intestinipullorum</name>
    <dbReference type="NCBI Taxonomy" id="2838512"/>
    <lineage>
        <taxon>Bacteria</taxon>
        <taxon>Bacillati</taxon>
        <taxon>Actinomycetota</taxon>
        <taxon>Actinomycetes</taxon>
        <taxon>Micrococcales</taxon>
        <taxon>Dermabacteraceae</taxon>
        <taxon>Brachybacterium</taxon>
    </lineage>
</organism>
<dbReference type="SMART" id="SM00710">
    <property type="entry name" value="PbH1"/>
    <property type="match status" value="3"/>
</dbReference>
<evidence type="ECO:0000256" key="6">
    <source>
        <dbReference type="SAM" id="MobiDB-lite"/>
    </source>
</evidence>
<dbReference type="SUPFAM" id="SSF51126">
    <property type="entry name" value="Pectin lyase-like"/>
    <property type="match status" value="2"/>
</dbReference>
<keyword evidence="5" id="KW-0624">Polysaccharide degradation</keyword>
<keyword evidence="7" id="KW-0732">Signal</keyword>
<feature type="compositionally biased region" description="Basic and acidic residues" evidence="6">
    <location>
        <begin position="660"/>
        <end position="673"/>
    </location>
</feature>
<name>A0A9D2TH76_9MICO</name>
<dbReference type="InterPro" id="IPR000070">
    <property type="entry name" value="Pectinesterase_cat"/>
</dbReference>
<dbReference type="AlphaFoldDB" id="A0A9D2TH76"/>